<dbReference type="PROSITE" id="PS50048">
    <property type="entry name" value="ZN2_CY6_FUNGAL_2"/>
    <property type="match status" value="1"/>
</dbReference>
<feature type="domain" description="Zn(2)-C6 fungal-type" evidence="5">
    <location>
        <begin position="13"/>
        <end position="43"/>
    </location>
</feature>
<dbReference type="Pfam" id="PF11951">
    <property type="entry name" value="Fungal_trans_2"/>
    <property type="match status" value="1"/>
</dbReference>
<reference evidence="6 7" key="1">
    <citation type="submission" date="2017-12" db="EMBL/GenBank/DDBJ databases">
        <authorList>
            <consortium name="DOE Joint Genome Institute"/>
            <person name="Haridas S."/>
            <person name="Kjaerbolling I."/>
            <person name="Vesth T.C."/>
            <person name="Frisvad J.C."/>
            <person name="Nybo J.L."/>
            <person name="Theobald S."/>
            <person name="Kuo A."/>
            <person name="Bowyer P."/>
            <person name="Matsuda Y."/>
            <person name="Mondo S."/>
            <person name="Lyhne E.K."/>
            <person name="Kogle M.E."/>
            <person name="Clum A."/>
            <person name="Lipzen A."/>
            <person name="Salamov A."/>
            <person name="Ngan C.Y."/>
            <person name="Daum C."/>
            <person name="Chiniquy J."/>
            <person name="Barry K."/>
            <person name="LaButti K."/>
            <person name="Simmons B.A."/>
            <person name="Magnuson J.K."/>
            <person name="Mortensen U.H."/>
            <person name="Larsen T.O."/>
            <person name="Grigoriev I.V."/>
            <person name="Baker S.E."/>
            <person name="Andersen M.R."/>
            <person name="Nordberg H.P."/>
            <person name="Cantor M.N."/>
            <person name="Hua S.X."/>
        </authorList>
    </citation>
    <scope>NUCLEOTIDE SEQUENCE [LARGE SCALE GENOMIC DNA]</scope>
    <source>
        <strain evidence="6 7">CBS 102.13</strain>
    </source>
</reference>
<protein>
    <submittedName>
        <fullName evidence="6">C6 zinc finger domain protein</fullName>
    </submittedName>
</protein>
<dbReference type="STRING" id="41067.A0A2I2FAN9"/>
<evidence type="ECO:0000259" key="5">
    <source>
        <dbReference type="PROSITE" id="PS50048"/>
    </source>
</evidence>
<dbReference type="AlphaFoldDB" id="A0A2I2FAN9"/>
<organism evidence="6 7">
    <name type="scientific">Aspergillus candidus</name>
    <dbReference type="NCBI Taxonomy" id="41067"/>
    <lineage>
        <taxon>Eukaryota</taxon>
        <taxon>Fungi</taxon>
        <taxon>Dikarya</taxon>
        <taxon>Ascomycota</taxon>
        <taxon>Pezizomycotina</taxon>
        <taxon>Eurotiomycetes</taxon>
        <taxon>Eurotiomycetidae</taxon>
        <taxon>Eurotiales</taxon>
        <taxon>Aspergillaceae</taxon>
        <taxon>Aspergillus</taxon>
        <taxon>Aspergillus subgen. Circumdati</taxon>
    </lineage>
</organism>
<evidence type="ECO:0000256" key="1">
    <source>
        <dbReference type="ARBA" id="ARBA00023015"/>
    </source>
</evidence>
<dbReference type="GO" id="GO:0008270">
    <property type="term" value="F:zinc ion binding"/>
    <property type="evidence" value="ECO:0007669"/>
    <property type="project" value="InterPro"/>
</dbReference>
<keyword evidence="3" id="KW-0804">Transcription</keyword>
<dbReference type="InterPro" id="IPR053157">
    <property type="entry name" value="Sterol_Uptake_Regulator"/>
</dbReference>
<dbReference type="SUPFAM" id="SSF57701">
    <property type="entry name" value="Zn2/Cys6 DNA-binding domain"/>
    <property type="match status" value="1"/>
</dbReference>
<dbReference type="PANTHER" id="PTHR47784">
    <property type="entry name" value="STEROL UPTAKE CONTROL PROTEIN 2"/>
    <property type="match status" value="1"/>
</dbReference>
<dbReference type="OrthoDB" id="4937900at2759"/>
<dbReference type="Pfam" id="PF00172">
    <property type="entry name" value="Zn_clus"/>
    <property type="match status" value="1"/>
</dbReference>
<dbReference type="SMART" id="SM00066">
    <property type="entry name" value="GAL4"/>
    <property type="match status" value="1"/>
</dbReference>
<evidence type="ECO:0000256" key="4">
    <source>
        <dbReference type="ARBA" id="ARBA00023242"/>
    </source>
</evidence>
<dbReference type="Proteomes" id="UP000234585">
    <property type="component" value="Unassembled WGS sequence"/>
</dbReference>
<dbReference type="InterPro" id="IPR021858">
    <property type="entry name" value="Fun_TF"/>
</dbReference>
<keyword evidence="1" id="KW-0805">Transcription regulation</keyword>
<evidence type="ECO:0000313" key="6">
    <source>
        <dbReference type="EMBL" id="PLB37679.1"/>
    </source>
</evidence>
<evidence type="ECO:0000256" key="3">
    <source>
        <dbReference type="ARBA" id="ARBA00023163"/>
    </source>
</evidence>
<dbReference type="EMBL" id="KZ559141">
    <property type="protein sequence ID" value="PLB37679.1"/>
    <property type="molecule type" value="Genomic_DNA"/>
</dbReference>
<dbReference type="CDD" id="cd00067">
    <property type="entry name" value="GAL4"/>
    <property type="match status" value="1"/>
</dbReference>
<dbReference type="GO" id="GO:0003677">
    <property type="term" value="F:DNA binding"/>
    <property type="evidence" value="ECO:0007669"/>
    <property type="project" value="UniProtKB-KW"/>
</dbReference>
<dbReference type="InterPro" id="IPR036864">
    <property type="entry name" value="Zn2-C6_fun-type_DNA-bd_sf"/>
</dbReference>
<proteinExistence type="predicted"/>
<dbReference type="Gene3D" id="4.10.240.10">
    <property type="entry name" value="Zn(2)-C6 fungal-type DNA-binding domain"/>
    <property type="match status" value="1"/>
</dbReference>
<dbReference type="PANTHER" id="PTHR47784:SF5">
    <property type="entry name" value="STEROL UPTAKE CONTROL PROTEIN 2"/>
    <property type="match status" value="1"/>
</dbReference>
<keyword evidence="7" id="KW-1185">Reference proteome</keyword>
<accession>A0A2I2FAN9</accession>
<sequence length="404" mass="46224">MAFRRPHRKSRHGCAECKRRRVKCDETRPTCSNCSKRQTECEYESASSLLWANEERRPQPKSASSDLEGFAQLDTHLSPDNSFDILGRLGGDDSASESPASLNLSDLELMMQWCNSTHQTLSRNTRTESIWRFRVPEEALSHTFLMHGILALSALHIARTRDDQRHESYVRTAVAHQHQALTFFRQLLNNLTEDNAKAMFSFAGIVVVYTFGFPQVPDPADPWSCVDGLLQVLLLARGVQQLLNQATSWIRSSDWEELLQFDPYDPSPPDDARAVIQRLCELNSACSAQDPTHDVLIYENVIENLADMMTAVSSGLTSVPVAARWAIKLKPEFVDLAREHRPFPLVILVHYCAVLHRLKYDWCFDQWDERVPTAIWKILDDSWRVHIREPMVEIFGQNFELSAE</sequence>
<gene>
    <name evidence="6" type="ORF">BDW47DRAFT_35749</name>
</gene>
<keyword evidence="2" id="KW-0238">DNA-binding</keyword>
<dbReference type="InterPro" id="IPR001138">
    <property type="entry name" value="Zn2Cys6_DnaBD"/>
</dbReference>
<evidence type="ECO:0000313" key="7">
    <source>
        <dbReference type="Proteomes" id="UP000234585"/>
    </source>
</evidence>
<name>A0A2I2FAN9_ASPCN</name>
<evidence type="ECO:0000256" key="2">
    <source>
        <dbReference type="ARBA" id="ARBA00023125"/>
    </source>
</evidence>
<dbReference type="RefSeq" id="XP_024671691.1">
    <property type="nucleotide sequence ID" value="XM_024818816.1"/>
</dbReference>
<dbReference type="PROSITE" id="PS00463">
    <property type="entry name" value="ZN2_CY6_FUNGAL_1"/>
    <property type="match status" value="1"/>
</dbReference>
<keyword evidence="4" id="KW-0539">Nucleus</keyword>
<dbReference type="GO" id="GO:0001228">
    <property type="term" value="F:DNA-binding transcription activator activity, RNA polymerase II-specific"/>
    <property type="evidence" value="ECO:0007669"/>
    <property type="project" value="TreeGrafter"/>
</dbReference>
<dbReference type="GeneID" id="36525976"/>